<keyword evidence="1" id="KW-0175">Coiled coil</keyword>
<dbReference type="EMBL" id="BTFZ01000002">
    <property type="protein sequence ID" value="GMM34113.1"/>
    <property type="molecule type" value="Genomic_DNA"/>
</dbReference>
<feature type="coiled-coil region" evidence="1">
    <location>
        <begin position="122"/>
        <end position="149"/>
    </location>
</feature>
<keyword evidence="4" id="KW-1185">Reference proteome</keyword>
<evidence type="ECO:0000256" key="2">
    <source>
        <dbReference type="SAM" id="MobiDB-lite"/>
    </source>
</evidence>
<accession>A0AAV5QGY7</accession>
<feature type="region of interest" description="Disordered" evidence="2">
    <location>
        <begin position="500"/>
        <end position="538"/>
    </location>
</feature>
<reference evidence="3 4" key="1">
    <citation type="journal article" date="2023" name="Elife">
        <title>Identification of key yeast species and microbe-microbe interactions impacting larval growth of Drosophila in the wild.</title>
        <authorList>
            <person name="Mure A."/>
            <person name="Sugiura Y."/>
            <person name="Maeda R."/>
            <person name="Honda K."/>
            <person name="Sakurai N."/>
            <person name="Takahashi Y."/>
            <person name="Watada M."/>
            <person name="Katoh T."/>
            <person name="Gotoh A."/>
            <person name="Gotoh Y."/>
            <person name="Taniguchi I."/>
            <person name="Nakamura K."/>
            <person name="Hayashi T."/>
            <person name="Katayama T."/>
            <person name="Uemura T."/>
            <person name="Hattori Y."/>
        </authorList>
    </citation>
    <scope>NUCLEOTIDE SEQUENCE [LARGE SCALE GENOMIC DNA]</scope>
    <source>
        <strain evidence="3 4">SC-9</strain>
    </source>
</reference>
<feature type="region of interest" description="Disordered" evidence="2">
    <location>
        <begin position="247"/>
        <end position="314"/>
    </location>
</feature>
<comment type="caution">
    <text evidence="3">The sequence shown here is derived from an EMBL/GenBank/DDBJ whole genome shotgun (WGS) entry which is preliminary data.</text>
</comment>
<evidence type="ECO:0000313" key="4">
    <source>
        <dbReference type="Proteomes" id="UP001360560"/>
    </source>
</evidence>
<dbReference type="GeneID" id="90072092"/>
<evidence type="ECO:0000256" key="1">
    <source>
        <dbReference type="SAM" id="Coils"/>
    </source>
</evidence>
<feature type="compositionally biased region" description="Basic residues" evidence="2">
    <location>
        <begin position="191"/>
        <end position="202"/>
    </location>
</feature>
<feature type="compositionally biased region" description="Polar residues" evidence="2">
    <location>
        <begin position="302"/>
        <end position="314"/>
    </location>
</feature>
<dbReference type="RefSeq" id="XP_064851113.1">
    <property type="nucleotide sequence ID" value="XM_064995041.1"/>
</dbReference>
<feature type="region of interest" description="Disordered" evidence="2">
    <location>
        <begin position="223"/>
        <end position="242"/>
    </location>
</feature>
<feature type="region of interest" description="Disordered" evidence="2">
    <location>
        <begin position="151"/>
        <end position="206"/>
    </location>
</feature>
<proteinExistence type="predicted"/>
<organism evidence="3 4">
    <name type="scientific">Saccharomycopsis crataegensis</name>
    <dbReference type="NCBI Taxonomy" id="43959"/>
    <lineage>
        <taxon>Eukaryota</taxon>
        <taxon>Fungi</taxon>
        <taxon>Dikarya</taxon>
        <taxon>Ascomycota</taxon>
        <taxon>Saccharomycotina</taxon>
        <taxon>Saccharomycetes</taxon>
        <taxon>Saccharomycopsidaceae</taxon>
        <taxon>Saccharomycopsis</taxon>
    </lineage>
</organism>
<feature type="coiled-coil region" evidence="1">
    <location>
        <begin position="51"/>
        <end position="85"/>
    </location>
</feature>
<feature type="compositionally biased region" description="Low complexity" evidence="2">
    <location>
        <begin position="518"/>
        <end position="533"/>
    </location>
</feature>
<feature type="compositionally biased region" description="Polar residues" evidence="2">
    <location>
        <begin position="151"/>
        <end position="178"/>
    </location>
</feature>
<sequence length="649" mass="72192">MAAVLESSVSFQSPGDSAKDCEIEKLKSTLKNVTEKYNHHVYNNIENSTLIKKLNESLKQEKLEVTKLQEENDRFKQTITSLQSLANELANGVKILKEKKLSQEKLELQHSADNALLKSEHNKQIELLKKKHAQEIEGLKRSNKVLKDLVQQQQHTNSQPNKSTINTIQEESKTTAITNAPKELSNMKSAKQNKFKHHRKSRSFGIGETMNFNFQFKQQGRTHSPISSNFFKNNNVTSTQSNKISPLTISTFKKPNNISPCSDNSSDNDSDYSSLSLNSSNSAKSDATSMSEASGANFKGGNDTSGPSNLSKPSANFFREFQKPLSPLKAKFGKQTNSQGNLKINSTEPLNISRPQMESPISESKMNRFFGTSNISLVNMSRPIRSKGAKGVMKKSKKTDSDLFEMVTKPQVKPKQIIIENNETEVPESMSINQPITTPDSELYESDKNDDISIEDLESFTAEICDATTVGYSSLDPTYVISNSKTKYGGSIDDLNSTKSFGSGNNEFESPRLINKPSFGGESSSNSSSNFSSPRKQIAHNFSNNGSYNFQQSSYTIQRKNSNFSASPPNYNNQDDIFGLYPTRSRNGSCDNFTESLKLTVSNTSNFESNINNKNKAFMGFEKPVATGLFGRRKRSNSNSSSSNLRSFF</sequence>
<gene>
    <name evidence="3" type="ORF">DASC09_014380</name>
</gene>
<dbReference type="Proteomes" id="UP001360560">
    <property type="component" value="Unassembled WGS sequence"/>
</dbReference>
<evidence type="ECO:0000313" key="3">
    <source>
        <dbReference type="EMBL" id="GMM34113.1"/>
    </source>
</evidence>
<name>A0AAV5QGY7_9ASCO</name>
<protein>
    <submittedName>
        <fullName evidence="3">Uncharacterized protein</fullName>
    </submittedName>
</protein>
<dbReference type="AlphaFoldDB" id="A0AAV5QGY7"/>
<feature type="compositionally biased region" description="Low complexity" evidence="2">
    <location>
        <begin position="256"/>
        <end position="286"/>
    </location>
</feature>